<dbReference type="EMBL" id="JANPWB010000009">
    <property type="protein sequence ID" value="KAJ1153067.1"/>
    <property type="molecule type" value="Genomic_DNA"/>
</dbReference>
<organism evidence="3 4">
    <name type="scientific">Pleurodeles waltl</name>
    <name type="common">Iberian ribbed newt</name>
    <dbReference type="NCBI Taxonomy" id="8319"/>
    <lineage>
        <taxon>Eukaryota</taxon>
        <taxon>Metazoa</taxon>
        <taxon>Chordata</taxon>
        <taxon>Craniata</taxon>
        <taxon>Vertebrata</taxon>
        <taxon>Euteleostomi</taxon>
        <taxon>Amphibia</taxon>
        <taxon>Batrachia</taxon>
        <taxon>Caudata</taxon>
        <taxon>Salamandroidea</taxon>
        <taxon>Salamandridae</taxon>
        <taxon>Pleurodelinae</taxon>
        <taxon>Pleurodeles</taxon>
    </lineage>
</organism>
<evidence type="ECO:0000256" key="1">
    <source>
        <dbReference type="SAM" id="MobiDB-lite"/>
    </source>
</evidence>
<evidence type="ECO:0000313" key="3">
    <source>
        <dbReference type="EMBL" id="KAJ1153067.1"/>
    </source>
</evidence>
<proteinExistence type="predicted"/>
<evidence type="ECO:0000313" key="4">
    <source>
        <dbReference type="Proteomes" id="UP001066276"/>
    </source>
</evidence>
<sequence>MGPWVYENLGSLGPSGCAAYGLNRVSRTHFADCELRTQTQGVRGKQYTNSGRFSVARPAVLGVLPVGGDWLSCSDVLAGREPPPPPVLRAVLTRRFLQLVIVCLSRASIGGLCCLCPVGWAPELETIFDQMAKPPSSHHHLGSECESGERDPRRPPPRSRRLASVAPPSLQNLPPGNGLGPGDPFSPPGQPSSPGPFATRSPLCMLMRGSSVLSNSSSGYFSETDRSPVPLSCDKSTQTPSPPCQAFNHLLCAMASRSPSLSMPENMRPEIWIAHELRRIGDEFNASYHPRRGFFDGQPGIAHYHVVLLHMLRYVLRLVWRMQ</sequence>
<dbReference type="InterPro" id="IPR015040">
    <property type="entry name" value="Bcl-x_interacting_BH3_dom"/>
</dbReference>
<dbReference type="Proteomes" id="UP001066276">
    <property type="component" value="Chromosome 5"/>
</dbReference>
<gene>
    <name evidence="3" type="ORF">NDU88_005834</name>
</gene>
<dbReference type="AlphaFoldDB" id="A0AAV7RMV7"/>
<feature type="compositionally biased region" description="Pro residues" evidence="1">
    <location>
        <begin position="184"/>
        <end position="194"/>
    </location>
</feature>
<feature type="domain" description="Bcl-x interacting BH3" evidence="2">
    <location>
        <begin position="256"/>
        <end position="293"/>
    </location>
</feature>
<keyword evidence="4" id="KW-1185">Reference proteome</keyword>
<dbReference type="Pfam" id="PF08945">
    <property type="entry name" value="Bclx_interact"/>
    <property type="match status" value="1"/>
</dbReference>
<reference evidence="3" key="1">
    <citation type="journal article" date="2022" name="bioRxiv">
        <title>Sequencing and chromosome-scale assembly of the giantPleurodeles waltlgenome.</title>
        <authorList>
            <person name="Brown T."/>
            <person name="Elewa A."/>
            <person name="Iarovenko S."/>
            <person name="Subramanian E."/>
            <person name="Araus A.J."/>
            <person name="Petzold A."/>
            <person name="Susuki M."/>
            <person name="Suzuki K.-i.T."/>
            <person name="Hayashi T."/>
            <person name="Toyoda A."/>
            <person name="Oliveira C."/>
            <person name="Osipova E."/>
            <person name="Leigh N.D."/>
            <person name="Simon A."/>
            <person name="Yun M.H."/>
        </authorList>
    </citation>
    <scope>NUCLEOTIDE SEQUENCE</scope>
    <source>
        <strain evidence="3">20211129_DDA</strain>
        <tissue evidence="3">Liver</tissue>
    </source>
</reference>
<feature type="region of interest" description="Disordered" evidence="1">
    <location>
        <begin position="133"/>
        <end position="200"/>
    </location>
</feature>
<protein>
    <recommendedName>
        <fullName evidence="2">Bcl-x interacting BH3 domain-containing protein</fullName>
    </recommendedName>
</protein>
<name>A0AAV7RMV7_PLEWA</name>
<feature type="compositionally biased region" description="Low complexity" evidence="1">
    <location>
        <begin position="162"/>
        <end position="176"/>
    </location>
</feature>
<feature type="compositionally biased region" description="Basic and acidic residues" evidence="1">
    <location>
        <begin position="141"/>
        <end position="154"/>
    </location>
</feature>
<accession>A0AAV7RMV7</accession>
<feature type="region of interest" description="Disordered" evidence="1">
    <location>
        <begin position="216"/>
        <end position="239"/>
    </location>
</feature>
<evidence type="ECO:0000259" key="2">
    <source>
        <dbReference type="Pfam" id="PF08945"/>
    </source>
</evidence>
<comment type="caution">
    <text evidence="3">The sequence shown here is derived from an EMBL/GenBank/DDBJ whole genome shotgun (WGS) entry which is preliminary data.</text>
</comment>